<protein>
    <submittedName>
        <fullName evidence="1">Uncharacterized protein</fullName>
    </submittedName>
</protein>
<evidence type="ECO:0000313" key="2">
    <source>
        <dbReference type="Proteomes" id="UP001345013"/>
    </source>
</evidence>
<comment type="caution">
    <text evidence="1">The sequence shown here is derived from an EMBL/GenBank/DDBJ whole genome shotgun (WGS) entry which is preliminary data.</text>
</comment>
<name>A0ABR0KB87_9EURO</name>
<keyword evidence="2" id="KW-1185">Reference proteome</keyword>
<dbReference type="Proteomes" id="UP001345013">
    <property type="component" value="Unassembled WGS sequence"/>
</dbReference>
<sequence length="198" mass="23995">MYPTLRKFEKFVVDVEYQDQEESFIACRMLRDLLHNKHVTFIPAPRDLIDFDATDCLKTCRMLKCQSFTFGKFGDHEHVRTAITSRTPVDDTFLPWLNFLNNFIPMLPIIYHQFFDERHEEGLEWLRKHMLDYDMDAYREQQQLLMEQAVEWNEEWVKSETRRQERKKNRANKHITAALESNVLYPTLDHIEDRIQDH</sequence>
<evidence type="ECO:0000313" key="1">
    <source>
        <dbReference type="EMBL" id="KAK5092438.1"/>
    </source>
</evidence>
<dbReference type="EMBL" id="JAVRRG010000058">
    <property type="protein sequence ID" value="KAK5092438.1"/>
    <property type="molecule type" value="Genomic_DNA"/>
</dbReference>
<accession>A0ABR0KB87</accession>
<gene>
    <name evidence="1" type="ORF">LTR24_005256</name>
</gene>
<proteinExistence type="predicted"/>
<organism evidence="1 2">
    <name type="scientific">Lithohypha guttulata</name>
    <dbReference type="NCBI Taxonomy" id="1690604"/>
    <lineage>
        <taxon>Eukaryota</taxon>
        <taxon>Fungi</taxon>
        <taxon>Dikarya</taxon>
        <taxon>Ascomycota</taxon>
        <taxon>Pezizomycotina</taxon>
        <taxon>Eurotiomycetes</taxon>
        <taxon>Chaetothyriomycetidae</taxon>
        <taxon>Chaetothyriales</taxon>
        <taxon>Trichomeriaceae</taxon>
        <taxon>Lithohypha</taxon>
    </lineage>
</organism>
<reference evidence="1 2" key="1">
    <citation type="submission" date="2023-08" db="EMBL/GenBank/DDBJ databases">
        <title>Black Yeasts Isolated from many extreme environments.</title>
        <authorList>
            <person name="Coleine C."/>
            <person name="Stajich J.E."/>
            <person name="Selbmann L."/>
        </authorList>
    </citation>
    <scope>NUCLEOTIDE SEQUENCE [LARGE SCALE GENOMIC DNA]</scope>
    <source>
        <strain evidence="1 2">CCFEE 5885</strain>
    </source>
</reference>